<name>A3LRD2_PICST</name>
<evidence type="ECO:0000313" key="3">
    <source>
        <dbReference type="Proteomes" id="UP000002258"/>
    </source>
</evidence>
<dbReference type="OrthoDB" id="4095746at2759"/>
<reference evidence="2 3" key="1">
    <citation type="journal article" date="2007" name="Nat. Biotechnol.">
        <title>Genome sequence of the lignocellulose-bioconverting and xylose-fermenting yeast Pichia stipitis.</title>
        <authorList>
            <person name="Jeffries T.W."/>
            <person name="Grigoriev I.V."/>
            <person name="Grimwood J."/>
            <person name="Laplaza J.M."/>
            <person name="Aerts A."/>
            <person name="Salamov A."/>
            <person name="Schmutz J."/>
            <person name="Lindquist E."/>
            <person name="Dehal P."/>
            <person name="Shapiro H."/>
            <person name="Jin Y.S."/>
            <person name="Passoth V."/>
            <person name="Richardson P.M."/>
        </authorList>
    </citation>
    <scope>NUCLEOTIDE SEQUENCE [LARGE SCALE GENOMIC DNA]</scope>
    <source>
        <strain evidence="3">ATCC 58785 / CBS 6054 / NBRC 10063 / NRRL Y-11545</strain>
    </source>
</reference>
<sequence length="281" mass="30905">MARQPYKRQKVAVLETGAPPLIPPTKYEPAPASLRNFPSSIVNGVTAEGGLFSLTFKSVTCATLVENYDLMRRAIFPPEKVELSRIIDHKVDYKDILNNLKTEVEAEKVMTDTDVTPVDELQRQLQVILENDSNLSEFGEKLKQEYEARNPTKVLAFSDKEYTSLTLEIPEVKVDSIDDVKNPHLISQSEKEEPQPGTEKVPIESIPQKETQPVEIVAKADSATEPIVSAVTETVFETATGSLGAEAVSTEAQLVAQETQAVSEAVGNPTTEPEAVQTLHF</sequence>
<protein>
    <submittedName>
        <fullName evidence="2">Uncharacterized protein</fullName>
    </submittedName>
</protein>
<keyword evidence="3" id="KW-1185">Reference proteome</keyword>
<accession>A3LRD2</accession>
<gene>
    <name evidence="2" type="ORF">PICST_67267</name>
</gene>
<dbReference type="KEGG" id="pic:PICST_67267"/>
<dbReference type="eggNOG" id="ENOG502RQ31">
    <property type="taxonomic scope" value="Eukaryota"/>
</dbReference>
<dbReference type="OMA" id="LKNWKQT"/>
<dbReference type="HOGENOM" id="CLU_990837_0_0_1"/>
<dbReference type="RefSeq" id="XP_001383744.2">
    <property type="nucleotide sequence ID" value="XM_001383707.1"/>
</dbReference>
<proteinExistence type="predicted"/>
<evidence type="ECO:0000256" key="1">
    <source>
        <dbReference type="SAM" id="MobiDB-lite"/>
    </source>
</evidence>
<organism evidence="2 3">
    <name type="scientific">Scheffersomyces stipitis (strain ATCC 58785 / CBS 6054 / NBRC 10063 / NRRL Y-11545)</name>
    <name type="common">Yeast</name>
    <name type="synonym">Pichia stipitis</name>
    <dbReference type="NCBI Taxonomy" id="322104"/>
    <lineage>
        <taxon>Eukaryota</taxon>
        <taxon>Fungi</taxon>
        <taxon>Dikarya</taxon>
        <taxon>Ascomycota</taxon>
        <taxon>Saccharomycotina</taxon>
        <taxon>Pichiomycetes</taxon>
        <taxon>Debaryomycetaceae</taxon>
        <taxon>Scheffersomyces</taxon>
    </lineage>
</organism>
<feature type="region of interest" description="Disordered" evidence="1">
    <location>
        <begin position="184"/>
        <end position="209"/>
    </location>
</feature>
<dbReference type="InParanoid" id="A3LRD2"/>
<dbReference type="AlphaFoldDB" id="A3LRD2"/>
<dbReference type="GeneID" id="4838100"/>
<evidence type="ECO:0000313" key="2">
    <source>
        <dbReference type="EMBL" id="ABN65715.2"/>
    </source>
</evidence>
<dbReference type="EMBL" id="CP000497">
    <property type="protein sequence ID" value="ABN65715.2"/>
    <property type="molecule type" value="Genomic_DNA"/>
</dbReference>
<dbReference type="Proteomes" id="UP000002258">
    <property type="component" value="Chromosome 3"/>
</dbReference>